<accession>A0ACB9BRY5</accession>
<organism evidence="1 2">
    <name type="scientific">Smallanthus sonchifolius</name>
    <dbReference type="NCBI Taxonomy" id="185202"/>
    <lineage>
        <taxon>Eukaryota</taxon>
        <taxon>Viridiplantae</taxon>
        <taxon>Streptophyta</taxon>
        <taxon>Embryophyta</taxon>
        <taxon>Tracheophyta</taxon>
        <taxon>Spermatophyta</taxon>
        <taxon>Magnoliopsida</taxon>
        <taxon>eudicotyledons</taxon>
        <taxon>Gunneridae</taxon>
        <taxon>Pentapetalae</taxon>
        <taxon>asterids</taxon>
        <taxon>campanulids</taxon>
        <taxon>Asterales</taxon>
        <taxon>Asteraceae</taxon>
        <taxon>Asteroideae</taxon>
        <taxon>Heliantheae alliance</taxon>
        <taxon>Millerieae</taxon>
        <taxon>Smallanthus</taxon>
    </lineage>
</organism>
<comment type="caution">
    <text evidence="1">The sequence shown here is derived from an EMBL/GenBank/DDBJ whole genome shotgun (WGS) entry which is preliminary data.</text>
</comment>
<reference evidence="1 2" key="2">
    <citation type="journal article" date="2022" name="Mol. Ecol. Resour.">
        <title>The genomes of chicory, endive, great burdock and yacon provide insights into Asteraceae paleo-polyploidization history and plant inulin production.</title>
        <authorList>
            <person name="Fan W."/>
            <person name="Wang S."/>
            <person name="Wang H."/>
            <person name="Wang A."/>
            <person name="Jiang F."/>
            <person name="Liu H."/>
            <person name="Zhao H."/>
            <person name="Xu D."/>
            <person name="Zhang Y."/>
        </authorList>
    </citation>
    <scope>NUCLEOTIDE SEQUENCE [LARGE SCALE GENOMIC DNA]</scope>
    <source>
        <strain evidence="2">cv. Yunnan</strain>
        <tissue evidence="1">Leaves</tissue>
    </source>
</reference>
<proteinExistence type="predicted"/>
<reference evidence="2" key="1">
    <citation type="journal article" date="2022" name="Mol. Ecol. Resour.">
        <title>The genomes of chicory, endive, great burdock and yacon provide insights into Asteraceae palaeo-polyploidization history and plant inulin production.</title>
        <authorList>
            <person name="Fan W."/>
            <person name="Wang S."/>
            <person name="Wang H."/>
            <person name="Wang A."/>
            <person name="Jiang F."/>
            <person name="Liu H."/>
            <person name="Zhao H."/>
            <person name="Xu D."/>
            <person name="Zhang Y."/>
        </authorList>
    </citation>
    <scope>NUCLEOTIDE SEQUENCE [LARGE SCALE GENOMIC DNA]</scope>
    <source>
        <strain evidence="2">cv. Yunnan</strain>
    </source>
</reference>
<dbReference type="EMBL" id="CM042039">
    <property type="protein sequence ID" value="KAI3724762.1"/>
    <property type="molecule type" value="Genomic_DNA"/>
</dbReference>
<sequence>MPMGEMACGDTEPNSTLGSLNNPVDLAPHSDSKEIGVPIDTLAGETTGTDVEMEGLQHPSRPVDAQGSDHGYGMFSPRKNRNEVQSIIWDSGNGHYSLSKRPNVSALNAQPEVHTGVNSVWNSPVSGMESFADKIKKSKGIEGLELEYFPPSISPDGGFLIVITQEDLKLSAKVKANMVASSQSQNGGGSRVKSHPSAVHQDVTVRGASKPAREALNSGKESSIGFNFSRAINGRGGNTHTGQENLDPRVRSRNAVMAPNLAATSRPIPQASGANPAVPKQP</sequence>
<name>A0ACB9BRY5_9ASTR</name>
<protein>
    <submittedName>
        <fullName evidence="1">Uncharacterized protein</fullName>
    </submittedName>
</protein>
<evidence type="ECO:0000313" key="2">
    <source>
        <dbReference type="Proteomes" id="UP001056120"/>
    </source>
</evidence>
<evidence type="ECO:0000313" key="1">
    <source>
        <dbReference type="EMBL" id="KAI3724762.1"/>
    </source>
</evidence>
<keyword evidence="2" id="KW-1185">Reference proteome</keyword>
<gene>
    <name evidence="1" type="ORF">L1987_64527</name>
</gene>
<dbReference type="Proteomes" id="UP001056120">
    <property type="component" value="Linkage Group LG22"/>
</dbReference>